<evidence type="ECO:0000313" key="9">
    <source>
        <dbReference type="EMBL" id="KAL3863642.1"/>
    </source>
</evidence>
<organism evidence="9 10">
    <name type="scientific">Sinanodonta woodiana</name>
    <name type="common">Chinese pond mussel</name>
    <name type="synonym">Anodonta woodiana</name>
    <dbReference type="NCBI Taxonomy" id="1069815"/>
    <lineage>
        <taxon>Eukaryota</taxon>
        <taxon>Metazoa</taxon>
        <taxon>Spiralia</taxon>
        <taxon>Lophotrochozoa</taxon>
        <taxon>Mollusca</taxon>
        <taxon>Bivalvia</taxon>
        <taxon>Autobranchia</taxon>
        <taxon>Heteroconchia</taxon>
        <taxon>Palaeoheterodonta</taxon>
        <taxon>Unionida</taxon>
        <taxon>Unionoidea</taxon>
        <taxon>Unionidae</taxon>
        <taxon>Unioninae</taxon>
        <taxon>Sinanodonta</taxon>
    </lineage>
</organism>
<feature type="region of interest" description="Disordered" evidence="7">
    <location>
        <begin position="220"/>
        <end position="242"/>
    </location>
</feature>
<dbReference type="GO" id="GO:0031965">
    <property type="term" value="C:nuclear membrane"/>
    <property type="evidence" value="ECO:0007669"/>
    <property type="project" value="UniProtKB-SubCell"/>
</dbReference>
<keyword evidence="10" id="KW-1185">Reference proteome</keyword>
<evidence type="ECO:0000256" key="3">
    <source>
        <dbReference type="ARBA" id="ARBA00037262"/>
    </source>
</evidence>
<feature type="region of interest" description="Disordered" evidence="7">
    <location>
        <begin position="43"/>
        <end position="68"/>
    </location>
</feature>
<dbReference type="SMART" id="SM00356">
    <property type="entry name" value="ZnF_C3H1"/>
    <property type="match status" value="1"/>
</dbReference>
<protein>
    <recommendedName>
        <fullName evidence="4">Nucleoporin NUP42</fullName>
    </recommendedName>
    <alternativeName>
        <fullName evidence="5">Nucleoporin-like protein 2</fullName>
    </alternativeName>
</protein>
<keyword evidence="6" id="KW-0862">Zinc</keyword>
<name>A0ABD3VPW2_SINWO</name>
<evidence type="ECO:0000256" key="5">
    <source>
        <dbReference type="ARBA" id="ARBA00042384"/>
    </source>
</evidence>
<feature type="region of interest" description="Disordered" evidence="7">
    <location>
        <begin position="318"/>
        <end position="388"/>
    </location>
</feature>
<gene>
    <name evidence="9" type="ORF">ACJMK2_005391</name>
</gene>
<feature type="domain" description="C3H1-type" evidence="8">
    <location>
        <begin position="1"/>
        <end position="25"/>
    </location>
</feature>
<evidence type="ECO:0000256" key="7">
    <source>
        <dbReference type="SAM" id="MobiDB-lite"/>
    </source>
</evidence>
<dbReference type="PROSITE" id="PS50103">
    <property type="entry name" value="ZF_C3H1"/>
    <property type="match status" value="1"/>
</dbReference>
<evidence type="ECO:0000256" key="2">
    <source>
        <dbReference type="ARBA" id="ARBA00023242"/>
    </source>
</evidence>
<keyword evidence="6" id="KW-0479">Metal-binding</keyword>
<dbReference type="AlphaFoldDB" id="A0ABD3VPW2"/>
<dbReference type="InterPro" id="IPR051767">
    <property type="entry name" value="Nucleoporin_NUP42"/>
</dbReference>
<feature type="zinc finger region" description="C3H1-type" evidence="6">
    <location>
        <begin position="1"/>
        <end position="25"/>
    </location>
</feature>
<keyword evidence="6" id="KW-0863">Zinc-finger</keyword>
<feature type="compositionally biased region" description="Low complexity" evidence="7">
    <location>
        <begin position="220"/>
        <end position="237"/>
    </location>
</feature>
<proteinExistence type="predicted"/>
<feature type="compositionally biased region" description="Low complexity" evidence="7">
    <location>
        <begin position="333"/>
        <end position="348"/>
    </location>
</feature>
<feature type="compositionally biased region" description="Polar residues" evidence="7">
    <location>
        <begin position="369"/>
        <end position="382"/>
    </location>
</feature>
<sequence>MVVCKFFLNGTCRYGNKCWNEHPTGGNAGYMLTAQRQLYGHGGDGGGGGYRGGGGGGGGGGRKQISFRDSFGQNQNPYKWIAPDATQKGQGSSSAAQGTLSSAEIVSRLANEMDVWENSKMWPFSSLTYEKETPCIPGFSDLSPEELRLEAYEAQATGNTEVYIQKFASLVNEFRSKRNELRNPTPTCRQSLITFIDDCKRQGTESSGAGQVSLFSSSLSTSSSPFSTGSGNTSDTGGLFGKPTNSTFPSLGLFGNPSSTFSQPSSTFGEQQSLFGQQSSFGQSSVGQSTFGQTSVQASSTSSPFSSSTTLGLFGKGPSIGETSFSPQGPKTGLFESGSSGFGSPFGSQQNSAAFGGSLFGQPMPSGSPFLSQGQASSTTSGFGIHGAQGGIQESSVYTPMDQLTENEKEQYLAPIFTLGRIPTRPPPRELCF</sequence>
<keyword evidence="2" id="KW-0539">Nucleus</keyword>
<evidence type="ECO:0000256" key="6">
    <source>
        <dbReference type="PROSITE-ProRule" id="PRU00723"/>
    </source>
</evidence>
<evidence type="ECO:0000313" key="10">
    <source>
        <dbReference type="Proteomes" id="UP001634394"/>
    </source>
</evidence>
<dbReference type="PANTHER" id="PTHR46527">
    <property type="entry name" value="NUCLEOPORIN-LIKE PROTEIN 2"/>
    <property type="match status" value="1"/>
</dbReference>
<reference evidence="9 10" key="1">
    <citation type="submission" date="2024-11" db="EMBL/GenBank/DDBJ databases">
        <title>Chromosome-level genome assembly of the freshwater bivalve Anodonta woodiana.</title>
        <authorList>
            <person name="Chen X."/>
        </authorList>
    </citation>
    <scope>NUCLEOTIDE SEQUENCE [LARGE SCALE GENOMIC DNA]</scope>
    <source>
        <strain evidence="9">MN2024</strain>
        <tissue evidence="9">Gills</tissue>
    </source>
</reference>
<feature type="compositionally biased region" description="Gly residues" evidence="7">
    <location>
        <begin position="43"/>
        <end position="62"/>
    </location>
</feature>
<comment type="caution">
    <text evidence="9">The sequence shown here is derived from an EMBL/GenBank/DDBJ whole genome shotgun (WGS) entry which is preliminary data.</text>
</comment>
<evidence type="ECO:0000256" key="4">
    <source>
        <dbReference type="ARBA" id="ARBA00039886"/>
    </source>
</evidence>
<dbReference type="PANTHER" id="PTHR46527:SF1">
    <property type="entry name" value="NUCLEOPORIN NUP42"/>
    <property type="match status" value="1"/>
</dbReference>
<dbReference type="GO" id="GO:0008270">
    <property type="term" value="F:zinc ion binding"/>
    <property type="evidence" value="ECO:0007669"/>
    <property type="project" value="UniProtKB-KW"/>
</dbReference>
<evidence type="ECO:0000259" key="8">
    <source>
        <dbReference type="PROSITE" id="PS50103"/>
    </source>
</evidence>
<dbReference type="Proteomes" id="UP001634394">
    <property type="component" value="Unassembled WGS sequence"/>
</dbReference>
<accession>A0ABD3VPW2</accession>
<comment type="subcellular location">
    <subcellularLocation>
        <location evidence="1">Nucleus membrane</location>
        <topology evidence="1">Peripheral membrane protein</topology>
        <orientation evidence="1">Cytoplasmic side</orientation>
    </subcellularLocation>
</comment>
<dbReference type="InterPro" id="IPR000571">
    <property type="entry name" value="Znf_CCCH"/>
</dbReference>
<comment type="function">
    <text evidence="3">Required for the export of mRNAs containing poly(A) tails from the nucleus into the cytoplasm.</text>
</comment>
<evidence type="ECO:0000256" key="1">
    <source>
        <dbReference type="ARBA" id="ARBA00004335"/>
    </source>
</evidence>
<dbReference type="EMBL" id="JBJQND010000010">
    <property type="protein sequence ID" value="KAL3863642.1"/>
    <property type="molecule type" value="Genomic_DNA"/>
</dbReference>